<dbReference type="GO" id="GO:0016747">
    <property type="term" value="F:acyltransferase activity, transferring groups other than amino-acyl groups"/>
    <property type="evidence" value="ECO:0007669"/>
    <property type="project" value="InterPro"/>
</dbReference>
<evidence type="ECO:0000259" key="1">
    <source>
        <dbReference type="PROSITE" id="PS51186"/>
    </source>
</evidence>
<dbReference type="InterPro" id="IPR000182">
    <property type="entry name" value="GNAT_dom"/>
</dbReference>
<sequence length="176" mass="21193">MIELKKILPDNLTELYNIMYNSKEPEWTKFNAPYFNEFKFLDLDTFLLKNHNEFFLSDRVLGIFVNNNLVGIVTKHWESFITRWLEVGIVIYNEEYWSKGIGEKALKEWFDICFKEHPEIARLGLTTWSGNIGMMKLSEKLGLKLEARIRKVRYYKDVYYDSVKYGILREEYYKLK</sequence>
<reference evidence="2 3" key="1">
    <citation type="submission" date="2017-09" db="EMBL/GenBank/DDBJ databases">
        <title>Bacterial strain isolated from the female urinary microbiota.</title>
        <authorList>
            <person name="Thomas-White K."/>
            <person name="Kumar N."/>
            <person name="Forster S."/>
            <person name="Putonti C."/>
            <person name="Lawley T."/>
            <person name="Wolfe A.J."/>
        </authorList>
    </citation>
    <scope>NUCLEOTIDE SEQUENCE [LARGE SCALE GENOMIC DNA]</scope>
    <source>
        <strain evidence="2 3">UMB0186</strain>
    </source>
</reference>
<organism evidence="2 3">
    <name type="scientific">Gemella sanguinis</name>
    <dbReference type="NCBI Taxonomy" id="84135"/>
    <lineage>
        <taxon>Bacteria</taxon>
        <taxon>Bacillati</taxon>
        <taxon>Bacillota</taxon>
        <taxon>Bacilli</taxon>
        <taxon>Bacillales</taxon>
        <taxon>Gemellaceae</taxon>
        <taxon>Gemella</taxon>
    </lineage>
</organism>
<dbReference type="Proteomes" id="UP000235670">
    <property type="component" value="Unassembled WGS sequence"/>
</dbReference>
<dbReference type="AlphaFoldDB" id="A0A2N6SFR8"/>
<accession>A0A2N6SFR8</accession>
<dbReference type="InterPro" id="IPR016181">
    <property type="entry name" value="Acyl_CoA_acyltransferase"/>
</dbReference>
<name>A0A2N6SFR8_9BACL</name>
<evidence type="ECO:0000313" key="3">
    <source>
        <dbReference type="Proteomes" id="UP000235670"/>
    </source>
</evidence>
<dbReference type="PANTHER" id="PTHR43415:SF4">
    <property type="entry name" value="N-ACETYLTRANSFERASE DOMAIN-CONTAINING PROTEIN"/>
    <property type="match status" value="1"/>
</dbReference>
<dbReference type="RefSeq" id="WP_065377762.1">
    <property type="nucleotide sequence ID" value="NZ_CAUUTG010000002.1"/>
</dbReference>
<keyword evidence="2" id="KW-0808">Transferase</keyword>
<dbReference type="EMBL" id="PNGT01000002">
    <property type="protein sequence ID" value="PMC52784.1"/>
    <property type="molecule type" value="Genomic_DNA"/>
</dbReference>
<dbReference type="SUPFAM" id="SSF55729">
    <property type="entry name" value="Acyl-CoA N-acyltransferases (Nat)"/>
    <property type="match status" value="1"/>
</dbReference>
<dbReference type="Gene3D" id="3.40.630.30">
    <property type="match status" value="1"/>
</dbReference>
<comment type="caution">
    <text evidence="2">The sequence shown here is derived from an EMBL/GenBank/DDBJ whole genome shotgun (WGS) entry which is preliminary data.</text>
</comment>
<protein>
    <submittedName>
        <fullName evidence="2">N-acetyltransferase</fullName>
    </submittedName>
</protein>
<feature type="domain" description="N-acetyltransferase" evidence="1">
    <location>
        <begin position="2"/>
        <end position="161"/>
    </location>
</feature>
<dbReference type="PROSITE" id="PS51186">
    <property type="entry name" value="GNAT"/>
    <property type="match status" value="1"/>
</dbReference>
<proteinExistence type="predicted"/>
<evidence type="ECO:0000313" key="2">
    <source>
        <dbReference type="EMBL" id="PMC52784.1"/>
    </source>
</evidence>
<dbReference type="Pfam" id="PF13302">
    <property type="entry name" value="Acetyltransf_3"/>
    <property type="match status" value="1"/>
</dbReference>
<dbReference type="PANTHER" id="PTHR43415">
    <property type="entry name" value="SPERMIDINE N(1)-ACETYLTRANSFERASE"/>
    <property type="match status" value="1"/>
</dbReference>
<dbReference type="STRING" id="84135.GCA_001052115_01549"/>
<gene>
    <name evidence="2" type="ORF">CJ218_02525</name>
</gene>
<dbReference type="OrthoDB" id="9795206at2"/>